<evidence type="ECO:0000256" key="1">
    <source>
        <dbReference type="SAM" id="MobiDB-lite"/>
    </source>
</evidence>
<keyword evidence="3" id="KW-1185">Reference proteome</keyword>
<protein>
    <submittedName>
        <fullName evidence="2">Uncharacterized protein</fullName>
    </submittedName>
</protein>
<sequence>MKNRKLRNIGVVSTDPKTELRKLRTKMHGYGMGPGSEWSTENWPRSPGEPIRGTIERADRQHGRARRASWPVSRLSSPASQPATRPCSPGELARVTAELAGESTGNVAVLAGRAGPCHGRARRRLDRQLGRARRASWPVSLLSSPATRPAMRPCSPGELARVMAELAGDSTGNTSVLAGRAGPCRGRARRAIRSSKRNSSSHSSSGDSSANEVIASKEEFEVEEEAKDAYYKALFPIQGLLESRWYRHGSSNGTLFLRIAEAAGVKLQKLRTKRHGYGMRPGSEWSTENWPRSPGEPIRGTIERADRKHGRARRVRWLVSRPISPASRPASRPCSPCSPGEMARVTANLAGDRPATRPCSPGELARVTADLAGDSTGNAAVPAVRAGPCHGRARRRLDRQRGRARRASWPVSRLSSPGDSFRLFIFSAF</sequence>
<feature type="region of interest" description="Disordered" evidence="1">
    <location>
        <begin position="278"/>
        <end position="300"/>
    </location>
</feature>
<comment type="caution">
    <text evidence="2">The sequence shown here is derived from an EMBL/GenBank/DDBJ whole genome shotgun (WGS) entry which is preliminary data.</text>
</comment>
<evidence type="ECO:0000313" key="3">
    <source>
        <dbReference type="Proteomes" id="UP000824890"/>
    </source>
</evidence>
<dbReference type="EMBL" id="JAGKQM010000019">
    <property type="protein sequence ID" value="KAH0859007.1"/>
    <property type="molecule type" value="Genomic_DNA"/>
</dbReference>
<dbReference type="Proteomes" id="UP000824890">
    <property type="component" value="Unassembled WGS sequence"/>
</dbReference>
<feature type="region of interest" description="Disordered" evidence="1">
    <location>
        <begin position="27"/>
        <end position="89"/>
    </location>
</feature>
<accession>A0ABQ7XSV0</accession>
<organism evidence="2 3">
    <name type="scientific">Brassica napus</name>
    <name type="common">Rape</name>
    <dbReference type="NCBI Taxonomy" id="3708"/>
    <lineage>
        <taxon>Eukaryota</taxon>
        <taxon>Viridiplantae</taxon>
        <taxon>Streptophyta</taxon>
        <taxon>Embryophyta</taxon>
        <taxon>Tracheophyta</taxon>
        <taxon>Spermatophyta</taxon>
        <taxon>Magnoliopsida</taxon>
        <taxon>eudicotyledons</taxon>
        <taxon>Gunneridae</taxon>
        <taxon>Pentapetalae</taxon>
        <taxon>rosids</taxon>
        <taxon>malvids</taxon>
        <taxon>Brassicales</taxon>
        <taxon>Brassicaceae</taxon>
        <taxon>Brassiceae</taxon>
        <taxon>Brassica</taxon>
    </lineage>
</organism>
<feature type="compositionally biased region" description="Basic residues" evidence="1">
    <location>
        <begin position="186"/>
        <end position="196"/>
    </location>
</feature>
<name>A0ABQ7XSV0_BRANA</name>
<feature type="compositionally biased region" description="Polar residues" evidence="1">
    <location>
        <begin position="74"/>
        <end position="83"/>
    </location>
</feature>
<feature type="compositionally biased region" description="Low complexity" evidence="1">
    <location>
        <begin position="197"/>
        <end position="210"/>
    </location>
</feature>
<reference evidence="2 3" key="1">
    <citation type="submission" date="2021-05" db="EMBL/GenBank/DDBJ databases">
        <title>Genome Assembly of Synthetic Allotetraploid Brassica napus Reveals Homoeologous Exchanges between Subgenomes.</title>
        <authorList>
            <person name="Davis J.T."/>
        </authorList>
    </citation>
    <scope>NUCLEOTIDE SEQUENCE [LARGE SCALE GENOMIC DNA]</scope>
    <source>
        <strain evidence="3">cv. Da-Ae</strain>
        <tissue evidence="2">Seedling</tissue>
    </source>
</reference>
<gene>
    <name evidence="2" type="ORF">HID58_087268</name>
</gene>
<feature type="region of interest" description="Disordered" evidence="1">
    <location>
        <begin position="173"/>
        <end position="212"/>
    </location>
</feature>
<evidence type="ECO:0000313" key="2">
    <source>
        <dbReference type="EMBL" id="KAH0859007.1"/>
    </source>
</evidence>
<proteinExistence type="predicted"/>